<feature type="compositionally biased region" description="Polar residues" evidence="1">
    <location>
        <begin position="20"/>
        <end position="48"/>
    </location>
</feature>
<organism evidence="2 3">
    <name type="scientific">Neiella holothuriorum</name>
    <dbReference type="NCBI Taxonomy" id="2870530"/>
    <lineage>
        <taxon>Bacteria</taxon>
        <taxon>Pseudomonadati</taxon>
        <taxon>Pseudomonadota</taxon>
        <taxon>Gammaproteobacteria</taxon>
        <taxon>Alteromonadales</taxon>
        <taxon>Echinimonadaceae</taxon>
        <taxon>Neiella</taxon>
    </lineage>
</organism>
<gene>
    <name evidence="2" type="ORF">K0504_13725</name>
</gene>
<feature type="region of interest" description="Disordered" evidence="1">
    <location>
        <begin position="20"/>
        <end position="54"/>
    </location>
</feature>
<sequence length="54" mass="6099">MSKREIDALLDQMLHQMDRISTQWDESDNQTPIDSNTGSHSSQSTKDASVSEFV</sequence>
<dbReference type="EMBL" id="JAHZSS010000018">
    <property type="protein sequence ID" value="MBW8192097.1"/>
    <property type="molecule type" value="Genomic_DNA"/>
</dbReference>
<keyword evidence="3" id="KW-1185">Reference proteome</keyword>
<name>A0ABS7EK97_9GAMM</name>
<reference evidence="2" key="1">
    <citation type="submission" date="2021-07" db="EMBL/GenBank/DDBJ databases">
        <title>Neiella marina sp. nov., isolated from the intestinal content of sea cucumber Apostichopus japonicus.</title>
        <authorList>
            <person name="Bai X."/>
        </authorList>
    </citation>
    <scope>NUCLEOTIDE SEQUENCE</scope>
    <source>
        <strain evidence="2">126</strain>
    </source>
</reference>
<dbReference type="Proteomes" id="UP001166251">
    <property type="component" value="Unassembled WGS sequence"/>
</dbReference>
<accession>A0ABS7EK97</accession>
<dbReference type="RefSeq" id="WP_220104731.1">
    <property type="nucleotide sequence ID" value="NZ_JAHZSS010000018.1"/>
</dbReference>
<evidence type="ECO:0000313" key="3">
    <source>
        <dbReference type="Proteomes" id="UP001166251"/>
    </source>
</evidence>
<evidence type="ECO:0000313" key="2">
    <source>
        <dbReference type="EMBL" id="MBW8192097.1"/>
    </source>
</evidence>
<protein>
    <submittedName>
        <fullName evidence="2">Uncharacterized protein</fullName>
    </submittedName>
</protein>
<comment type="caution">
    <text evidence="2">The sequence shown here is derived from an EMBL/GenBank/DDBJ whole genome shotgun (WGS) entry which is preliminary data.</text>
</comment>
<proteinExistence type="predicted"/>
<evidence type="ECO:0000256" key="1">
    <source>
        <dbReference type="SAM" id="MobiDB-lite"/>
    </source>
</evidence>